<sequence>MPSSHRPKKKVLHEFSRQLVEISFLEFSDVFVNAEYYALELINFVDYIDDQYLMNFKDQHNTTQNYLLRVPIYSYVMEILADPQPHDDAVRELYEASISGCVGTLNTLIQRDPLILSRVSLYPFTETPLHIASLLGHVEFCHVLLGKNPGLAREVNSEGRCSLHLASAEGHTEIVKALLVTKPEMSLVGDKDDMLPLHFAAMRGRIGTIMEFIKAMPNSIREMTETCDGSVLHLCVRYNHLEALKLLVESLKGDHQLLLSKDKEHNNILHLAVKFKQVKTVKYLLSLPGMSEAVNNLNRVDLTAKDMLTRYPRDFTSLTIEHILTEGVQKCTNKAVAQEQVFSPTLASKQLTILSPCRQQLTPSQSTAIEFVQQEAPSPTNDPPQASTPLLSNGPQHEQLSIPSNDPEQPPPPVSPNNDPPQPTFPSAHNSSLIQQTASPLLPNNDPPQPIPSCNSFHIRQIAPPLSSNNDPPQPAPILPRSNSHIQHIALPLLPNNDPPQSMPSSPNNGSHIQQTAPPLFPQPTLLSSSNSSHIQQTTQPLSPNNDPPQPIPYSPSNSSHTQPTAPPPMLPNNYPPQPIPPSPINSFHIQQTIPTTQSNGPLQRVTSSNITNNEQSRWDRFESFCRTYLLEQSNWIDKKTREQLMVAATVIATMTFQSVISPPGGVWQADTTDGGLACPDYGFCEAGTAVVGYVWSPDFMKFILFNSASFFSSLCVVLVLISGFPLDNKVIMWVLAVLMVAAASCMLFTYMWALGLVSPNHIYYRIRKLGYILVGTWILLLVIVFFIQITRIVFWARSRRRASRNAPLNHNSSGRFNT</sequence>
<keyword evidence="4" id="KW-0677">Repeat</keyword>
<feature type="compositionally biased region" description="Polar residues" evidence="9">
    <location>
        <begin position="503"/>
        <end position="517"/>
    </location>
</feature>
<dbReference type="Proteomes" id="UP001359559">
    <property type="component" value="Unassembled WGS sequence"/>
</dbReference>
<dbReference type="PANTHER" id="PTHR24186:SF37">
    <property type="entry name" value="PGG DOMAIN-CONTAINING PROTEIN"/>
    <property type="match status" value="1"/>
</dbReference>
<evidence type="ECO:0000256" key="4">
    <source>
        <dbReference type="ARBA" id="ARBA00022737"/>
    </source>
</evidence>
<dbReference type="PROSITE" id="PS50297">
    <property type="entry name" value="ANK_REP_REGION"/>
    <property type="match status" value="1"/>
</dbReference>
<keyword evidence="7 10" id="KW-0472">Membrane</keyword>
<dbReference type="PROSITE" id="PS50088">
    <property type="entry name" value="ANK_REPEAT"/>
    <property type="match status" value="1"/>
</dbReference>
<feature type="compositionally biased region" description="Pro residues" evidence="9">
    <location>
        <begin position="565"/>
        <end position="581"/>
    </location>
</feature>
<evidence type="ECO:0000256" key="7">
    <source>
        <dbReference type="ARBA" id="ARBA00023136"/>
    </source>
</evidence>
<evidence type="ECO:0000256" key="9">
    <source>
        <dbReference type="SAM" id="MobiDB-lite"/>
    </source>
</evidence>
<comment type="subcellular location">
    <subcellularLocation>
        <location evidence="2">Cell membrane</location>
        <topology evidence="2">Peripheral membrane protein</topology>
        <orientation evidence="2">Cytoplasmic side</orientation>
    </subcellularLocation>
    <subcellularLocation>
        <location evidence="1">Membrane</location>
        <topology evidence="1">Multi-pass membrane protein</topology>
    </subcellularLocation>
</comment>
<feature type="compositionally biased region" description="Polar residues" evidence="9">
    <location>
        <begin position="375"/>
        <end position="402"/>
    </location>
</feature>
<feature type="repeat" description="ANK" evidence="8">
    <location>
        <begin position="158"/>
        <end position="190"/>
    </location>
</feature>
<name>A0AAN9IQB6_CLITE</name>
<dbReference type="InterPro" id="IPR026961">
    <property type="entry name" value="PGG_dom"/>
</dbReference>
<feature type="transmembrane region" description="Helical" evidence="10">
    <location>
        <begin position="734"/>
        <end position="758"/>
    </location>
</feature>
<dbReference type="Pfam" id="PF13962">
    <property type="entry name" value="PGG"/>
    <property type="match status" value="1"/>
</dbReference>
<dbReference type="SMART" id="SM00248">
    <property type="entry name" value="ANK"/>
    <property type="match status" value="5"/>
</dbReference>
<feature type="region of interest" description="Disordered" evidence="9">
    <location>
        <begin position="374"/>
        <end position="433"/>
    </location>
</feature>
<proteinExistence type="predicted"/>
<dbReference type="SUPFAM" id="SSF48403">
    <property type="entry name" value="Ankyrin repeat"/>
    <property type="match status" value="1"/>
</dbReference>
<accession>A0AAN9IQB6</accession>
<dbReference type="EMBL" id="JAYKXN010000005">
    <property type="protein sequence ID" value="KAK7284201.1"/>
    <property type="molecule type" value="Genomic_DNA"/>
</dbReference>
<evidence type="ECO:0000256" key="6">
    <source>
        <dbReference type="ARBA" id="ARBA00023043"/>
    </source>
</evidence>
<evidence type="ECO:0000256" key="8">
    <source>
        <dbReference type="PROSITE-ProRule" id="PRU00023"/>
    </source>
</evidence>
<evidence type="ECO:0000313" key="13">
    <source>
        <dbReference type="Proteomes" id="UP001359559"/>
    </source>
</evidence>
<feature type="region of interest" description="Disordered" evidence="9">
    <location>
        <begin position="491"/>
        <end position="581"/>
    </location>
</feature>
<evidence type="ECO:0000256" key="3">
    <source>
        <dbReference type="ARBA" id="ARBA00022692"/>
    </source>
</evidence>
<evidence type="ECO:0000256" key="2">
    <source>
        <dbReference type="ARBA" id="ARBA00004413"/>
    </source>
</evidence>
<dbReference type="Pfam" id="PF12796">
    <property type="entry name" value="Ank_2"/>
    <property type="match status" value="2"/>
</dbReference>
<protein>
    <recommendedName>
        <fullName evidence="11">PGG domain-containing protein</fullName>
    </recommendedName>
</protein>
<keyword evidence="13" id="KW-1185">Reference proteome</keyword>
<dbReference type="InterPro" id="IPR002110">
    <property type="entry name" value="Ankyrin_rpt"/>
</dbReference>
<feature type="compositionally biased region" description="Polar residues" evidence="9">
    <location>
        <begin position="525"/>
        <end position="545"/>
    </location>
</feature>
<feature type="compositionally biased region" description="Pro residues" evidence="9">
    <location>
        <begin position="408"/>
        <end position="424"/>
    </location>
</feature>
<keyword evidence="6 8" id="KW-0040">ANK repeat</keyword>
<evidence type="ECO:0000256" key="10">
    <source>
        <dbReference type="SAM" id="Phobius"/>
    </source>
</evidence>
<keyword evidence="3 10" id="KW-0812">Transmembrane</keyword>
<dbReference type="GO" id="GO:0005886">
    <property type="term" value="C:plasma membrane"/>
    <property type="evidence" value="ECO:0007669"/>
    <property type="project" value="UniProtKB-SubCell"/>
</dbReference>
<dbReference type="Gene3D" id="1.25.40.20">
    <property type="entry name" value="Ankyrin repeat-containing domain"/>
    <property type="match status" value="1"/>
</dbReference>
<evidence type="ECO:0000313" key="12">
    <source>
        <dbReference type="EMBL" id="KAK7284201.1"/>
    </source>
</evidence>
<evidence type="ECO:0000259" key="11">
    <source>
        <dbReference type="Pfam" id="PF13962"/>
    </source>
</evidence>
<feature type="region of interest" description="Disordered" evidence="9">
    <location>
        <begin position="462"/>
        <end position="481"/>
    </location>
</feature>
<feature type="transmembrane region" description="Helical" evidence="10">
    <location>
        <begin position="770"/>
        <end position="795"/>
    </location>
</feature>
<feature type="domain" description="PGG" evidence="11">
    <location>
        <begin position="639"/>
        <end position="755"/>
    </location>
</feature>
<feature type="transmembrane region" description="Helical" evidence="10">
    <location>
        <begin position="703"/>
        <end position="722"/>
    </location>
</feature>
<evidence type="ECO:0000256" key="1">
    <source>
        <dbReference type="ARBA" id="ARBA00004141"/>
    </source>
</evidence>
<dbReference type="PANTHER" id="PTHR24186">
    <property type="entry name" value="PROTEIN PHOSPHATASE 1 REGULATORY SUBUNIT"/>
    <property type="match status" value="1"/>
</dbReference>
<dbReference type="AlphaFoldDB" id="A0AAN9IQB6"/>
<reference evidence="12 13" key="1">
    <citation type="submission" date="2024-01" db="EMBL/GenBank/DDBJ databases">
        <title>The genomes of 5 underutilized Papilionoideae crops provide insights into root nodulation and disease resistance.</title>
        <authorList>
            <person name="Yuan L."/>
        </authorList>
    </citation>
    <scope>NUCLEOTIDE SEQUENCE [LARGE SCALE GENOMIC DNA]</scope>
    <source>
        <strain evidence="12">LY-2023</strain>
        <tissue evidence="12">Leaf</tissue>
    </source>
</reference>
<gene>
    <name evidence="12" type="ORF">RJT34_18943</name>
</gene>
<organism evidence="12 13">
    <name type="scientific">Clitoria ternatea</name>
    <name type="common">Butterfly pea</name>
    <dbReference type="NCBI Taxonomy" id="43366"/>
    <lineage>
        <taxon>Eukaryota</taxon>
        <taxon>Viridiplantae</taxon>
        <taxon>Streptophyta</taxon>
        <taxon>Embryophyta</taxon>
        <taxon>Tracheophyta</taxon>
        <taxon>Spermatophyta</taxon>
        <taxon>Magnoliopsida</taxon>
        <taxon>eudicotyledons</taxon>
        <taxon>Gunneridae</taxon>
        <taxon>Pentapetalae</taxon>
        <taxon>rosids</taxon>
        <taxon>fabids</taxon>
        <taxon>Fabales</taxon>
        <taxon>Fabaceae</taxon>
        <taxon>Papilionoideae</taxon>
        <taxon>50 kb inversion clade</taxon>
        <taxon>NPAAA clade</taxon>
        <taxon>indigoferoid/millettioid clade</taxon>
        <taxon>Phaseoleae</taxon>
        <taxon>Clitoria</taxon>
    </lineage>
</organism>
<evidence type="ECO:0000256" key="5">
    <source>
        <dbReference type="ARBA" id="ARBA00022989"/>
    </source>
</evidence>
<dbReference type="InterPro" id="IPR036770">
    <property type="entry name" value="Ankyrin_rpt-contain_sf"/>
</dbReference>
<keyword evidence="5 10" id="KW-1133">Transmembrane helix</keyword>
<comment type="caution">
    <text evidence="12">The sequence shown here is derived from an EMBL/GenBank/DDBJ whole genome shotgun (WGS) entry which is preliminary data.</text>
</comment>